<name>A0AAV9ZFH7_9AGAR</name>
<dbReference type="EMBL" id="JAWWNJ010000156">
    <property type="protein sequence ID" value="KAK6980846.1"/>
    <property type="molecule type" value="Genomic_DNA"/>
</dbReference>
<gene>
    <name evidence="1" type="ORF">R3P38DRAFT_3235161</name>
</gene>
<sequence>MSDSDPAHDSFMSLIRSRIPGLVAHVLEPLPSQARSSDLDISLRSLIEFVAGLGFSNGMDCVDVERIRKEAYKDGKREGLKAGMDLGLAKAAQQKPGAVSVAVQASIDPPRCVSASTQTFSHDSLSGFTTSTSAQTSPAFNNSILPLSPASLSTISDDELENQKVLPAPSPPFVRDFSALRSGDCRPFASLQHRHKRSTRPRPRHNCFRTYSTPKACSPTRPQKFIRHGVAHSTDVGCYCVVIQSARTTSTFEVYSQELAPLDYHFFGDILSIIPLGSPGSLNIRTHATVHVCGVPSDSDKPNSTFDIKAEQYLSATKTPDNAFPVHCVFPATPRWEKYKPIPGKGKSVSVEGFLTGLELNAN</sequence>
<organism evidence="1 2">
    <name type="scientific">Favolaschia claudopus</name>
    <dbReference type="NCBI Taxonomy" id="2862362"/>
    <lineage>
        <taxon>Eukaryota</taxon>
        <taxon>Fungi</taxon>
        <taxon>Dikarya</taxon>
        <taxon>Basidiomycota</taxon>
        <taxon>Agaricomycotina</taxon>
        <taxon>Agaricomycetes</taxon>
        <taxon>Agaricomycetidae</taxon>
        <taxon>Agaricales</taxon>
        <taxon>Marasmiineae</taxon>
        <taxon>Mycenaceae</taxon>
        <taxon>Favolaschia</taxon>
    </lineage>
</organism>
<evidence type="ECO:0000313" key="1">
    <source>
        <dbReference type="EMBL" id="KAK6980846.1"/>
    </source>
</evidence>
<reference evidence="1 2" key="1">
    <citation type="journal article" date="2024" name="J Genomics">
        <title>Draft genome sequencing and assembly of Favolaschia claudopus CIRM-BRFM 2984 isolated from oak limbs.</title>
        <authorList>
            <person name="Navarro D."/>
            <person name="Drula E."/>
            <person name="Chaduli D."/>
            <person name="Cazenave R."/>
            <person name="Ahrendt S."/>
            <person name="Wang J."/>
            <person name="Lipzen A."/>
            <person name="Daum C."/>
            <person name="Barry K."/>
            <person name="Grigoriev I.V."/>
            <person name="Favel A."/>
            <person name="Rosso M.N."/>
            <person name="Martin F."/>
        </authorList>
    </citation>
    <scope>NUCLEOTIDE SEQUENCE [LARGE SCALE GENOMIC DNA]</scope>
    <source>
        <strain evidence="1 2">CIRM-BRFM 2984</strain>
    </source>
</reference>
<comment type="caution">
    <text evidence="1">The sequence shown here is derived from an EMBL/GenBank/DDBJ whole genome shotgun (WGS) entry which is preliminary data.</text>
</comment>
<evidence type="ECO:0000313" key="2">
    <source>
        <dbReference type="Proteomes" id="UP001362999"/>
    </source>
</evidence>
<accession>A0AAV9ZFH7</accession>
<protein>
    <submittedName>
        <fullName evidence="1">Uncharacterized protein</fullName>
    </submittedName>
</protein>
<proteinExistence type="predicted"/>
<dbReference type="AlphaFoldDB" id="A0AAV9ZFH7"/>
<keyword evidence="2" id="KW-1185">Reference proteome</keyword>
<dbReference type="Proteomes" id="UP001362999">
    <property type="component" value="Unassembled WGS sequence"/>
</dbReference>